<organism evidence="6">
    <name type="scientific">gut metagenome</name>
    <dbReference type="NCBI Taxonomy" id="749906"/>
    <lineage>
        <taxon>unclassified sequences</taxon>
        <taxon>metagenomes</taxon>
        <taxon>organismal metagenomes</taxon>
    </lineage>
</organism>
<dbReference type="InterPro" id="IPR003593">
    <property type="entry name" value="AAA+_ATPase"/>
</dbReference>
<evidence type="ECO:0000256" key="4">
    <source>
        <dbReference type="ARBA" id="ARBA00022840"/>
    </source>
</evidence>
<dbReference type="EMBL" id="AMCI01006775">
    <property type="protein sequence ID" value="EJW93769.1"/>
    <property type="molecule type" value="Genomic_DNA"/>
</dbReference>
<dbReference type="CDD" id="cd03235">
    <property type="entry name" value="ABC_Metallic_Cations"/>
    <property type="match status" value="1"/>
</dbReference>
<evidence type="ECO:0000256" key="3">
    <source>
        <dbReference type="ARBA" id="ARBA00022741"/>
    </source>
</evidence>
<comment type="caution">
    <text evidence="6">The sequence shown here is derived from an EMBL/GenBank/DDBJ whole genome shotgun (WGS) entry which is preliminary data.</text>
</comment>
<accession>J9G2H5</accession>
<dbReference type="SMART" id="SM00382">
    <property type="entry name" value="AAA"/>
    <property type="match status" value="1"/>
</dbReference>
<dbReference type="PANTHER" id="PTHR42734">
    <property type="entry name" value="METAL TRANSPORT SYSTEM ATP-BINDING PROTEIN TM_0124-RELATED"/>
    <property type="match status" value="1"/>
</dbReference>
<evidence type="ECO:0000256" key="1">
    <source>
        <dbReference type="ARBA" id="ARBA00005417"/>
    </source>
</evidence>
<dbReference type="InterPro" id="IPR017871">
    <property type="entry name" value="ABC_transporter-like_CS"/>
</dbReference>
<dbReference type="InterPro" id="IPR050153">
    <property type="entry name" value="Metal_Ion_Import_ABC"/>
</dbReference>
<dbReference type="InterPro" id="IPR003439">
    <property type="entry name" value="ABC_transporter-like_ATP-bd"/>
</dbReference>
<proteinExistence type="inferred from homology"/>
<keyword evidence="3" id="KW-0547">Nucleotide-binding</keyword>
<feature type="domain" description="ABC transporter" evidence="5">
    <location>
        <begin position="8"/>
        <end position="239"/>
    </location>
</feature>
<dbReference type="FunFam" id="3.40.50.300:FF:000134">
    <property type="entry name" value="Iron-enterobactin ABC transporter ATP-binding protein"/>
    <property type="match status" value="1"/>
</dbReference>
<dbReference type="PROSITE" id="PS50893">
    <property type="entry name" value="ABC_TRANSPORTER_2"/>
    <property type="match status" value="1"/>
</dbReference>
<keyword evidence="2" id="KW-0813">Transport</keyword>
<dbReference type="InterPro" id="IPR027417">
    <property type="entry name" value="P-loop_NTPase"/>
</dbReference>
<evidence type="ECO:0000259" key="5">
    <source>
        <dbReference type="PROSITE" id="PS50893"/>
    </source>
</evidence>
<dbReference type="Gene3D" id="3.40.50.300">
    <property type="entry name" value="P-loop containing nucleotide triphosphate hydrolases"/>
    <property type="match status" value="1"/>
</dbReference>
<dbReference type="Pfam" id="PF00005">
    <property type="entry name" value="ABC_tran"/>
    <property type="match status" value="1"/>
</dbReference>
<gene>
    <name evidence="6" type="ORF">EVA_18143</name>
</gene>
<reference evidence="6" key="1">
    <citation type="journal article" date="2012" name="PLoS ONE">
        <title>Gene sets for utilization of primary and secondary nutrition supplies in the distal gut of endangered iberian lynx.</title>
        <authorList>
            <person name="Alcaide M."/>
            <person name="Messina E."/>
            <person name="Richter M."/>
            <person name="Bargiela R."/>
            <person name="Peplies J."/>
            <person name="Huws S.A."/>
            <person name="Newbold C.J."/>
            <person name="Golyshin P.N."/>
            <person name="Simon M.A."/>
            <person name="Lopez G."/>
            <person name="Yakimov M.M."/>
            <person name="Ferrer M."/>
        </authorList>
    </citation>
    <scope>NUCLEOTIDE SEQUENCE</scope>
</reference>
<evidence type="ECO:0000256" key="2">
    <source>
        <dbReference type="ARBA" id="ARBA00022448"/>
    </source>
</evidence>
<evidence type="ECO:0000313" key="6">
    <source>
        <dbReference type="EMBL" id="EJW93769.1"/>
    </source>
</evidence>
<dbReference type="PANTHER" id="PTHR42734:SF17">
    <property type="entry name" value="METAL TRANSPORT SYSTEM ATP-BINDING PROTEIN TM_0124-RELATED"/>
    <property type="match status" value="1"/>
</dbReference>
<dbReference type="SUPFAM" id="SSF52540">
    <property type="entry name" value="P-loop containing nucleoside triphosphate hydrolases"/>
    <property type="match status" value="1"/>
</dbReference>
<name>J9G2H5_9ZZZZ</name>
<sequence>MSMTTPLIQLTNLSAAYDGKTVLHDVNLTVYEHDFLGIIGPNGGGKTTLVKLILGLLKPTTGHIRFYQDGKEVPAIPMGYLPQYNHIDRKFPISVYEVVLSGLHSQKSLFHRYTAQQHEAVRRVIARMGLEGLEQRAIGQLSGGQLQRALLGRALVSNPQAVILDEPNTYIDKRYEAKLYSLLKEINRDCAILLVSHDIGTVLQNVKTIACVNEELHYHPDTEVPSEWLEAHFGCPIELLGHGRFPHRVLKCHEETDVTSNKPAH</sequence>
<keyword evidence="4" id="KW-0067">ATP-binding</keyword>
<dbReference type="GO" id="GO:0005524">
    <property type="term" value="F:ATP binding"/>
    <property type="evidence" value="ECO:0007669"/>
    <property type="project" value="UniProtKB-KW"/>
</dbReference>
<dbReference type="GO" id="GO:0016887">
    <property type="term" value="F:ATP hydrolysis activity"/>
    <property type="evidence" value="ECO:0007669"/>
    <property type="project" value="InterPro"/>
</dbReference>
<dbReference type="AlphaFoldDB" id="J9G2H5"/>
<protein>
    <submittedName>
        <fullName evidence="6">Zinc ABC superfamily ATP binding cassette transporter, ABC protein</fullName>
    </submittedName>
</protein>
<dbReference type="PROSITE" id="PS00211">
    <property type="entry name" value="ABC_TRANSPORTER_1"/>
    <property type="match status" value="1"/>
</dbReference>
<comment type="similarity">
    <text evidence="1">Belongs to the ABC transporter superfamily.</text>
</comment>